<dbReference type="AlphaFoldDB" id="E5BEU1"/>
<sequence>MATQKRIFSKRIGRNGNIICQKELERSGIKMYLNESCCGNLYVTSVYVDEECETCGNRYGTIFSFYSPKELLENLKKENYTEEAIEEVFKDADGFLKEHTYTKWLQENINKKRSK</sequence>
<gene>
    <name evidence="1" type="ORF">FSBG_00119</name>
</gene>
<dbReference type="EMBL" id="GG657971">
    <property type="protein sequence ID" value="EFS20622.1"/>
    <property type="molecule type" value="Genomic_DNA"/>
</dbReference>
<evidence type="ECO:0000313" key="2">
    <source>
        <dbReference type="Proteomes" id="UP000002975"/>
    </source>
</evidence>
<keyword evidence="2" id="KW-1185">Reference proteome</keyword>
<organism evidence="1 2">
    <name type="scientific">Fusobacterium gonidiaformans 3-1-5R</name>
    <dbReference type="NCBI Taxonomy" id="469605"/>
    <lineage>
        <taxon>Bacteria</taxon>
        <taxon>Fusobacteriati</taxon>
        <taxon>Fusobacteriota</taxon>
        <taxon>Fusobacteriia</taxon>
        <taxon>Fusobacteriales</taxon>
        <taxon>Fusobacteriaceae</taxon>
        <taxon>Fusobacterium</taxon>
    </lineage>
</organism>
<dbReference type="HOGENOM" id="CLU_2105410_0_0_0"/>
<protein>
    <submittedName>
        <fullName evidence="1">Uncharacterized protein</fullName>
    </submittedName>
</protein>
<accession>E5BEU1</accession>
<proteinExistence type="predicted"/>
<dbReference type="BioCyc" id="FSP469605-HMP:GTSP-120-MONOMER"/>
<dbReference type="Proteomes" id="UP000002975">
    <property type="component" value="Unassembled WGS sequence"/>
</dbReference>
<name>E5BEU1_9FUSO</name>
<reference evidence="1 2" key="1">
    <citation type="submission" date="2009-02" db="EMBL/GenBank/DDBJ databases">
        <title>The Genome Sequence of Fusobacterium sp. 3_1_5R.</title>
        <authorList>
            <consortium name="The Broad Institute Genome Sequencing Platform"/>
            <person name="Ward D."/>
            <person name="Young S.K."/>
            <person name="Kodira C.D."/>
            <person name="Zeng Q."/>
            <person name="Koehrsen M."/>
            <person name="Alvarado L."/>
            <person name="Berlin A."/>
            <person name="Borenstein D."/>
            <person name="Chen Z."/>
            <person name="Engels R."/>
            <person name="Freedman E."/>
            <person name="Gellesch M."/>
            <person name="Goldberg J."/>
            <person name="Griggs A."/>
            <person name="Gujja S."/>
            <person name="Heiman D."/>
            <person name="Hepburn T."/>
            <person name="Howarth C."/>
            <person name="Jen D."/>
            <person name="Larson L."/>
            <person name="Lewis B."/>
            <person name="Mehta T."/>
            <person name="Park D."/>
            <person name="Pearson M."/>
            <person name="Roberts A."/>
            <person name="Saif S."/>
            <person name="Shea T."/>
            <person name="Shenoy N."/>
            <person name="Sisk P."/>
            <person name="Stolte C."/>
            <person name="Sykes S."/>
            <person name="Walk T."/>
            <person name="White J."/>
            <person name="Yandava C."/>
            <person name="Allen-Vercoe E."/>
            <person name="Strauss J."/>
            <person name="Ambrose C."/>
            <person name="Lander E."/>
            <person name="Nusbaum C."/>
            <person name="Galagan J."/>
            <person name="Birren B."/>
        </authorList>
    </citation>
    <scope>NUCLEOTIDE SEQUENCE [LARGE SCALE GENOMIC DNA]</scope>
    <source>
        <strain evidence="1 2">3_1_5R</strain>
    </source>
</reference>
<evidence type="ECO:0000313" key="1">
    <source>
        <dbReference type="EMBL" id="EFS20622.1"/>
    </source>
</evidence>